<dbReference type="Proteomes" id="UP001515480">
    <property type="component" value="Unassembled WGS sequence"/>
</dbReference>
<evidence type="ECO:0000313" key="10">
    <source>
        <dbReference type="Proteomes" id="UP001515480"/>
    </source>
</evidence>
<keyword evidence="4 7" id="KW-0747">Spliceosome</keyword>
<evidence type="ECO:0000256" key="4">
    <source>
        <dbReference type="ARBA" id="ARBA00022728"/>
    </source>
</evidence>
<feature type="compositionally biased region" description="Basic and acidic residues" evidence="8">
    <location>
        <begin position="50"/>
        <end position="74"/>
    </location>
</feature>
<dbReference type="InterPro" id="IPR013260">
    <property type="entry name" value="mRNA_splic_SYF2"/>
</dbReference>
<keyword evidence="10" id="KW-1185">Reference proteome</keyword>
<feature type="compositionally biased region" description="Basic and acidic residues" evidence="8">
    <location>
        <begin position="138"/>
        <end position="147"/>
    </location>
</feature>
<comment type="similarity">
    <text evidence="2 7">Belongs to the SYF2 family.</text>
</comment>
<protein>
    <recommendedName>
        <fullName evidence="7">Pre-mRNA-splicing factor SYF2</fullName>
    </recommendedName>
</protein>
<dbReference type="GO" id="GO:0071014">
    <property type="term" value="C:post-mRNA release spliceosomal complex"/>
    <property type="evidence" value="ECO:0007669"/>
    <property type="project" value="TreeGrafter"/>
</dbReference>
<dbReference type="EMBL" id="JBGBPQ010000016">
    <property type="protein sequence ID" value="KAL1508190.1"/>
    <property type="molecule type" value="Genomic_DNA"/>
</dbReference>
<evidence type="ECO:0000256" key="5">
    <source>
        <dbReference type="ARBA" id="ARBA00023187"/>
    </source>
</evidence>
<dbReference type="GO" id="GO:0000974">
    <property type="term" value="C:Prp19 complex"/>
    <property type="evidence" value="ECO:0007669"/>
    <property type="project" value="TreeGrafter"/>
</dbReference>
<proteinExistence type="inferred from homology"/>
<feature type="compositionally biased region" description="Basic and acidic residues" evidence="8">
    <location>
        <begin position="101"/>
        <end position="111"/>
    </location>
</feature>
<organism evidence="9 10">
    <name type="scientific">Prymnesium parvum</name>
    <name type="common">Toxic golden alga</name>
    <dbReference type="NCBI Taxonomy" id="97485"/>
    <lineage>
        <taxon>Eukaryota</taxon>
        <taxon>Haptista</taxon>
        <taxon>Haptophyta</taxon>
        <taxon>Prymnesiophyceae</taxon>
        <taxon>Prymnesiales</taxon>
        <taxon>Prymnesiaceae</taxon>
        <taxon>Prymnesium</taxon>
    </lineage>
</organism>
<accession>A0AB34IZX0</accession>
<evidence type="ECO:0000256" key="8">
    <source>
        <dbReference type="SAM" id="MobiDB-lite"/>
    </source>
</evidence>
<evidence type="ECO:0000256" key="3">
    <source>
        <dbReference type="ARBA" id="ARBA00022664"/>
    </source>
</evidence>
<dbReference type="Pfam" id="PF08231">
    <property type="entry name" value="SYF2"/>
    <property type="match status" value="1"/>
</dbReference>
<comment type="function">
    <text evidence="7">Involved in pre-mRNA splicing.</text>
</comment>
<feature type="region of interest" description="Disordered" evidence="8">
    <location>
        <begin position="96"/>
        <end position="117"/>
    </location>
</feature>
<keyword evidence="3 7" id="KW-0507">mRNA processing</keyword>
<name>A0AB34IZX0_PRYPA</name>
<comment type="caution">
    <text evidence="9">The sequence shown here is derived from an EMBL/GenBank/DDBJ whole genome shotgun (WGS) entry which is preliminary data.</text>
</comment>
<dbReference type="AlphaFoldDB" id="A0AB34IZX0"/>
<keyword evidence="6 7" id="KW-0539">Nucleus</keyword>
<dbReference type="PANTHER" id="PTHR13264">
    <property type="entry name" value="GCIP-INTERACTING PROTEIN P29"/>
    <property type="match status" value="1"/>
</dbReference>
<comment type="subcellular location">
    <subcellularLocation>
        <location evidence="1 7">Nucleus</location>
    </subcellularLocation>
</comment>
<sequence length="236" mass="26829">MYSAVAPVYSRPSEGGEGSSEEPPAGPPLSAAQQKLAALKAKLSAARGQNHREVVEEDRRNKIGPEALAKERSKAAYEKMKAEGKIPSDLDRIMHATSETTEAKLKKEERKEKRRAQYGWDVFNSEAQHRGYKKRISRAGDEGRLQEEVDDDGGDPDPLSYGEAPPVPKERLQALVEDMHEAALRRTKWSRRRTFYEDRDVTYINKRNEVYNKKIERAFDPYTAEIRNNLERGTAL</sequence>
<dbReference type="GO" id="GO:0071013">
    <property type="term" value="C:catalytic step 2 spliceosome"/>
    <property type="evidence" value="ECO:0007669"/>
    <property type="project" value="TreeGrafter"/>
</dbReference>
<evidence type="ECO:0000256" key="6">
    <source>
        <dbReference type="ARBA" id="ARBA00023242"/>
    </source>
</evidence>
<feature type="region of interest" description="Disordered" evidence="8">
    <location>
        <begin position="1"/>
        <end position="74"/>
    </location>
</feature>
<evidence type="ECO:0000256" key="2">
    <source>
        <dbReference type="ARBA" id="ARBA00010028"/>
    </source>
</evidence>
<keyword evidence="5 7" id="KW-0508">mRNA splicing</keyword>
<evidence type="ECO:0000313" key="9">
    <source>
        <dbReference type="EMBL" id="KAL1508190.1"/>
    </source>
</evidence>
<evidence type="ECO:0000256" key="1">
    <source>
        <dbReference type="ARBA" id="ARBA00004123"/>
    </source>
</evidence>
<feature type="region of interest" description="Disordered" evidence="8">
    <location>
        <begin position="129"/>
        <end position="168"/>
    </location>
</feature>
<reference evidence="9 10" key="1">
    <citation type="journal article" date="2024" name="Science">
        <title>Giant polyketide synthase enzymes in the biosynthesis of giant marine polyether toxins.</title>
        <authorList>
            <person name="Fallon T.R."/>
            <person name="Shende V.V."/>
            <person name="Wierzbicki I.H."/>
            <person name="Pendleton A.L."/>
            <person name="Watervoot N.F."/>
            <person name="Auber R.P."/>
            <person name="Gonzalez D.J."/>
            <person name="Wisecaver J.H."/>
            <person name="Moore B.S."/>
        </authorList>
    </citation>
    <scope>NUCLEOTIDE SEQUENCE [LARGE SCALE GENOMIC DNA]</scope>
    <source>
        <strain evidence="9 10">12B1</strain>
    </source>
</reference>
<dbReference type="GO" id="GO:0000398">
    <property type="term" value="P:mRNA splicing, via spliceosome"/>
    <property type="evidence" value="ECO:0007669"/>
    <property type="project" value="UniProtKB-UniRule"/>
</dbReference>
<comment type="subunit">
    <text evidence="7">May be part of a spliceosome complex.</text>
</comment>
<feature type="compositionally biased region" description="Low complexity" evidence="8">
    <location>
        <begin position="28"/>
        <end position="46"/>
    </location>
</feature>
<dbReference type="PANTHER" id="PTHR13264:SF5">
    <property type="entry name" value="PRE-MRNA-SPLICING FACTOR SYF2"/>
    <property type="match status" value="1"/>
</dbReference>
<gene>
    <name evidence="9" type="ORF">AB1Y20_004310</name>
</gene>
<evidence type="ECO:0000256" key="7">
    <source>
        <dbReference type="RuleBase" id="RU367148"/>
    </source>
</evidence>